<evidence type="ECO:0000313" key="1">
    <source>
        <dbReference type="EMBL" id="KAJ3699676.1"/>
    </source>
</evidence>
<reference evidence="1 2" key="1">
    <citation type="journal article" date="2022" name="Cell">
        <title>Repeat-based holocentromeres influence genome architecture and karyotype evolution.</title>
        <authorList>
            <person name="Hofstatter P.G."/>
            <person name="Thangavel G."/>
            <person name="Lux T."/>
            <person name="Neumann P."/>
            <person name="Vondrak T."/>
            <person name="Novak P."/>
            <person name="Zhang M."/>
            <person name="Costa L."/>
            <person name="Castellani M."/>
            <person name="Scott A."/>
            <person name="Toegelov H."/>
            <person name="Fuchs J."/>
            <person name="Mata-Sucre Y."/>
            <person name="Dias Y."/>
            <person name="Vanzela A.L.L."/>
            <person name="Huettel B."/>
            <person name="Almeida C.C.S."/>
            <person name="Simkova H."/>
            <person name="Souza G."/>
            <person name="Pedrosa-Harand A."/>
            <person name="Macas J."/>
            <person name="Mayer K.F.X."/>
            <person name="Houben A."/>
            <person name="Marques A."/>
        </authorList>
    </citation>
    <scope>NUCLEOTIDE SEQUENCE [LARGE SCALE GENOMIC DNA]</scope>
    <source>
        <strain evidence="1">RhyTen1mFocal</strain>
    </source>
</reference>
<gene>
    <name evidence="1" type="ORF">LUZ61_003381</name>
</gene>
<sequence length="228" mass="25834">MASSARRLAAFSCSSPLSSLLFNNSRAGYLGLSKIRPRYTELFSPIHALRFKSTLNFPKVLVQGITSPALRKGILRGCAGVSFMSAIICQPPNIAYAMNDYAAESPGGDVTEDFNTAWALARKYQLPLVMLAMLLLGWRNPLITAINAIFFLFCTRPSPYSIYLFVEHLRRREMNKDPSLRNTKLLYTRKVEVEDYKLVCYGKVELRDRKLHLIGILGGWWIFHVSHI</sequence>
<dbReference type="EMBL" id="JAMRDG010000001">
    <property type="protein sequence ID" value="KAJ3699676.1"/>
    <property type="molecule type" value="Genomic_DNA"/>
</dbReference>
<name>A0AAD5ZKP0_9POAL</name>
<comment type="caution">
    <text evidence="1">The sequence shown here is derived from an EMBL/GenBank/DDBJ whole genome shotgun (WGS) entry which is preliminary data.</text>
</comment>
<accession>A0AAD5ZKP0</accession>
<keyword evidence="2" id="KW-1185">Reference proteome</keyword>
<evidence type="ECO:0000313" key="2">
    <source>
        <dbReference type="Proteomes" id="UP001210211"/>
    </source>
</evidence>
<dbReference type="Proteomes" id="UP001210211">
    <property type="component" value="Unassembled WGS sequence"/>
</dbReference>
<dbReference type="AlphaFoldDB" id="A0AAD5ZKP0"/>
<organism evidence="1 2">
    <name type="scientific">Rhynchospora tenuis</name>
    <dbReference type="NCBI Taxonomy" id="198213"/>
    <lineage>
        <taxon>Eukaryota</taxon>
        <taxon>Viridiplantae</taxon>
        <taxon>Streptophyta</taxon>
        <taxon>Embryophyta</taxon>
        <taxon>Tracheophyta</taxon>
        <taxon>Spermatophyta</taxon>
        <taxon>Magnoliopsida</taxon>
        <taxon>Liliopsida</taxon>
        <taxon>Poales</taxon>
        <taxon>Cyperaceae</taxon>
        <taxon>Cyperoideae</taxon>
        <taxon>Rhynchosporeae</taxon>
        <taxon>Rhynchospora</taxon>
    </lineage>
</organism>
<protein>
    <submittedName>
        <fullName evidence="1">Uncharacterized protein</fullName>
    </submittedName>
</protein>
<proteinExistence type="predicted"/>